<keyword evidence="2" id="KW-1185">Reference proteome</keyword>
<dbReference type="PaxDb" id="190192-MK1336"/>
<protein>
    <submittedName>
        <fullName evidence="1">Uncharacterized protein specific for M.kandleri, MK-42 family</fullName>
    </submittedName>
</protein>
<dbReference type="HOGENOM" id="CLU_646575_0_0_2"/>
<accession>Q8TVQ2</accession>
<gene>
    <name evidence="1" type="ordered locus">MK1336</name>
</gene>
<organism evidence="1 2">
    <name type="scientific">Methanopyrus kandleri (strain AV19 / DSM 6324 / JCM 9639 / NBRC 100938)</name>
    <dbReference type="NCBI Taxonomy" id="190192"/>
    <lineage>
        <taxon>Archaea</taxon>
        <taxon>Methanobacteriati</taxon>
        <taxon>Methanobacteriota</taxon>
        <taxon>Methanomada group</taxon>
        <taxon>Methanopyri</taxon>
        <taxon>Methanopyrales</taxon>
        <taxon>Methanopyraceae</taxon>
        <taxon>Methanopyrus</taxon>
    </lineage>
</organism>
<dbReference type="EnsemblBacteria" id="AAM02549">
    <property type="protein sequence ID" value="AAM02549"/>
    <property type="gene ID" value="MK1336"/>
</dbReference>
<dbReference type="InParanoid" id="Q8TVQ2"/>
<sequence length="424" mass="45818">MIPTLLGLLLLTTPAQAADVPADPTLGAGKVVVRFTPSSSGEWLAQAYYSPPRGKLAIVSVSGSIAGSRVELRDRYAGGPLRVSVVDVSEYAPELSQVLTPVRVERRVTREGSTYHVTVIVSNEAEHPVMVRLTYSNWTHLDFGDRTLDQDVSVVLEGEKLELEPFSVRDSRFVRADLVWTDAGGFRYPYTRLGPGDSLTLHLDVTADRSPGKVTVTRRLLLSDPPVPVSLTVSVLRPANYGLDGKKVSFWVPAPGVDYLVRYLAREGDRLVPKSLEGEGEYQGVVSVELQGEPELVSVYLKQPARMVFEVRDRVKLSLRSGSNGSSRLWVRWASESIPGGLATDVRLKGRAGRVLLGLVLDSTGEANVDVSGGTVLERGTLPSGRAYAILDAGPVNGEKVVRVTSNARVLDVLSKVVDNPGVA</sequence>
<dbReference type="Proteomes" id="UP000001826">
    <property type="component" value="Chromosome"/>
</dbReference>
<dbReference type="RefSeq" id="WP_011019704.1">
    <property type="nucleotide sequence ID" value="NC_003551.1"/>
</dbReference>
<dbReference type="EMBL" id="AE009439">
    <property type="protein sequence ID" value="AAM02549.1"/>
    <property type="molecule type" value="Genomic_DNA"/>
</dbReference>
<proteinExistence type="predicted"/>
<dbReference type="GeneID" id="1477931"/>
<name>Q8TVQ2_METKA</name>
<dbReference type="AlphaFoldDB" id="Q8TVQ2"/>
<evidence type="ECO:0000313" key="1">
    <source>
        <dbReference type="EMBL" id="AAM02549.1"/>
    </source>
</evidence>
<reference evidence="1 2" key="1">
    <citation type="journal article" date="2002" name="Proc. Natl. Acad. Sci. U.S.A.">
        <title>The complete genome of hyperthermophile Methanopyrus kandleri AV19 and monophyly of archaeal methanogens.</title>
        <authorList>
            <person name="Slesarev A.I."/>
            <person name="Mezhevaya K.V."/>
            <person name="Makarova K.S."/>
            <person name="Polushin N.N."/>
            <person name="Shcherbinina O.V."/>
            <person name="Shakhova V.V."/>
            <person name="Belova G.I."/>
            <person name="Aravind L."/>
            <person name="Natale D.A."/>
            <person name="Rogozin I.B."/>
            <person name="Tatusov R.L."/>
            <person name="Wolf Y.I."/>
            <person name="Stetter K.O."/>
            <person name="Malykh A.G."/>
            <person name="Koonin E.V."/>
            <person name="Kozyavkin S.A."/>
        </authorList>
    </citation>
    <scope>NUCLEOTIDE SEQUENCE [LARGE SCALE GENOMIC DNA]</scope>
    <source>
        <strain evidence="2">AV19 / DSM 6324 / JCM 9639 / NBRC 100938</strain>
    </source>
</reference>
<dbReference type="OrthoDB" id="382992at2157"/>
<evidence type="ECO:0000313" key="2">
    <source>
        <dbReference type="Proteomes" id="UP000001826"/>
    </source>
</evidence>
<dbReference type="KEGG" id="mka:MK1336"/>